<organism evidence="1 2">
    <name type="scientific">Burkholderia thailandensis</name>
    <dbReference type="NCBI Taxonomy" id="57975"/>
    <lineage>
        <taxon>Bacteria</taxon>
        <taxon>Pseudomonadati</taxon>
        <taxon>Pseudomonadota</taxon>
        <taxon>Betaproteobacteria</taxon>
        <taxon>Burkholderiales</taxon>
        <taxon>Burkholderiaceae</taxon>
        <taxon>Burkholderia</taxon>
        <taxon>pseudomallei group</taxon>
    </lineage>
</organism>
<gene>
    <name evidence="1" type="ORF">C7S16_2980</name>
</gene>
<dbReference type="Proteomes" id="UP001272137">
    <property type="component" value="Unassembled WGS sequence"/>
</dbReference>
<evidence type="ECO:0000313" key="2">
    <source>
        <dbReference type="Proteomes" id="UP001272137"/>
    </source>
</evidence>
<name>A0AAW9D3G8_BURTH</name>
<comment type="caution">
    <text evidence="1">The sequence shown here is derived from an EMBL/GenBank/DDBJ whole genome shotgun (WGS) entry which is preliminary data.</text>
</comment>
<reference evidence="1" key="1">
    <citation type="submission" date="2018-08" db="EMBL/GenBank/DDBJ databases">
        <title>Identification of Burkholderia cepacia strains that express a Burkholderia pseudomallei-like capsular polysaccharide.</title>
        <authorList>
            <person name="Burtnick M.N."/>
            <person name="Vongsouvath M."/>
            <person name="Newton P."/>
            <person name="Wuthiekanun V."/>
            <person name="Limmathurotsakul D."/>
            <person name="Brett P.J."/>
            <person name="Chantratita N."/>
            <person name="Dance D.A."/>
        </authorList>
    </citation>
    <scope>NUCLEOTIDE SEQUENCE</scope>
    <source>
        <strain evidence="1">SBXCC001</strain>
    </source>
</reference>
<dbReference type="AlphaFoldDB" id="A0AAW9D3G8"/>
<accession>A0AAW9D3G8</accession>
<dbReference type="EMBL" id="QXCT01000002">
    <property type="protein sequence ID" value="MDW9255174.1"/>
    <property type="molecule type" value="Genomic_DNA"/>
</dbReference>
<evidence type="ECO:0000313" key="1">
    <source>
        <dbReference type="EMBL" id="MDW9255174.1"/>
    </source>
</evidence>
<sequence length="59" mass="6193">MCATRLRFFPVARPPAMNPVSGAAQGQVQVCGKRNVSGICDDLESKGCLNASSIITVAR</sequence>
<protein>
    <submittedName>
        <fullName evidence="1">Uncharacterized protein</fullName>
    </submittedName>
</protein>
<proteinExistence type="predicted"/>